<keyword evidence="1" id="KW-0732">Signal</keyword>
<accession>A0ABN9ZIZ8</accession>
<feature type="chain" id="PRO_5046575301" description="Leucine-rich repeat-containing protein 37 N-terminal domain-containing protein" evidence="1">
    <location>
        <begin position="25"/>
        <end position="257"/>
    </location>
</feature>
<reference evidence="3" key="1">
    <citation type="submission" date="2023-12" db="EMBL/GenBank/DDBJ databases">
        <authorList>
            <person name="Brown T."/>
        </authorList>
    </citation>
    <scope>NUCLEOTIDE SEQUENCE</scope>
</reference>
<organism evidence="3 4">
    <name type="scientific">Pipistrellus nathusii</name>
    <name type="common">Nathusius' pipistrelle</name>
    <dbReference type="NCBI Taxonomy" id="59473"/>
    <lineage>
        <taxon>Eukaryota</taxon>
        <taxon>Metazoa</taxon>
        <taxon>Chordata</taxon>
        <taxon>Craniata</taxon>
        <taxon>Vertebrata</taxon>
        <taxon>Euteleostomi</taxon>
        <taxon>Mammalia</taxon>
        <taxon>Eutheria</taxon>
        <taxon>Laurasiatheria</taxon>
        <taxon>Chiroptera</taxon>
        <taxon>Yangochiroptera</taxon>
        <taxon>Vespertilionidae</taxon>
        <taxon>Pipistrellus</taxon>
    </lineage>
</organism>
<sequence>MSGLHMWAPWLLFLWQGMWLQVQAAPIMDSTLLTSIPLEFSDIPEPTLEAGVTALQPNAAPVKHPMVTIPSPEPVQAQQPIFPPLEPGVPITPEPTLEAEAPLQQNAAPAKHPEVTLPSPETVQAQQPTFTPFDLELTITPEPTLEAGATALQQNAAPSEHPEVTLQQPQLVQVQQPSFSEVTATVLPFDMEVTITQQPESSETVPPVTEQNAITDICELCSCNNGTLSCIGFASNQRLHRVPVPEPSTYNGTFTVL</sequence>
<dbReference type="PANTHER" id="PTHR23045">
    <property type="entry name" value="LEUCINE-RICH REPEAT-CONTAINING PROTEIN 37A"/>
    <property type="match status" value="1"/>
</dbReference>
<dbReference type="PANTHER" id="PTHR23045:SF20">
    <property type="entry name" value="LEUCINE-RICH REPEAT-CONTAINING PROTEIN 37 N-TERMINAL DOMAIN-CONTAINING PROTEIN"/>
    <property type="match status" value="1"/>
</dbReference>
<evidence type="ECO:0000256" key="1">
    <source>
        <dbReference type="SAM" id="SignalP"/>
    </source>
</evidence>
<gene>
    <name evidence="3" type="ORF">MPIPNATIZW_LOCUS6335</name>
</gene>
<feature type="domain" description="Leucine-rich repeat-containing protein 37 N-terminal" evidence="2">
    <location>
        <begin position="107"/>
        <end position="147"/>
    </location>
</feature>
<evidence type="ECO:0000259" key="2">
    <source>
        <dbReference type="Pfam" id="PF15779"/>
    </source>
</evidence>
<dbReference type="Proteomes" id="UP001314169">
    <property type="component" value="Chromosome 16"/>
</dbReference>
<proteinExistence type="predicted"/>
<dbReference type="EMBL" id="OY882873">
    <property type="protein sequence ID" value="CAK6438029.1"/>
    <property type="molecule type" value="Genomic_DNA"/>
</dbReference>
<feature type="signal peptide" evidence="1">
    <location>
        <begin position="1"/>
        <end position="24"/>
    </location>
</feature>
<dbReference type="Pfam" id="PF15779">
    <property type="entry name" value="LRRC37"/>
    <property type="match status" value="1"/>
</dbReference>
<evidence type="ECO:0000313" key="4">
    <source>
        <dbReference type="Proteomes" id="UP001314169"/>
    </source>
</evidence>
<dbReference type="InterPro" id="IPR015753">
    <property type="entry name" value="LRRC37"/>
</dbReference>
<protein>
    <recommendedName>
        <fullName evidence="2">Leucine-rich repeat-containing protein 37 N-terminal domain-containing protein</fullName>
    </recommendedName>
</protein>
<keyword evidence="4" id="KW-1185">Reference proteome</keyword>
<evidence type="ECO:0000313" key="3">
    <source>
        <dbReference type="EMBL" id="CAK6438029.1"/>
    </source>
</evidence>
<dbReference type="InterPro" id="IPR032754">
    <property type="entry name" value="LRRC37_N"/>
</dbReference>
<name>A0ABN9ZIZ8_PIPNA</name>